<dbReference type="InterPro" id="IPR025874">
    <property type="entry name" value="DZR"/>
</dbReference>
<name>F8D3R0_HALXS</name>
<dbReference type="Pfam" id="PF12773">
    <property type="entry name" value="DZR"/>
    <property type="match status" value="1"/>
</dbReference>
<evidence type="ECO:0000259" key="3">
    <source>
        <dbReference type="Pfam" id="PF12773"/>
    </source>
</evidence>
<organism evidence="7 8">
    <name type="scientific">Halopiger xanaduensis (strain DSM 18323 / JCM 14033 / SH-6)</name>
    <dbReference type="NCBI Taxonomy" id="797210"/>
    <lineage>
        <taxon>Archaea</taxon>
        <taxon>Methanobacteriati</taxon>
        <taxon>Methanobacteriota</taxon>
        <taxon>Stenosarchaea group</taxon>
        <taxon>Halobacteria</taxon>
        <taxon>Halobacteriales</taxon>
        <taxon>Natrialbaceae</taxon>
        <taxon>Halopiger</taxon>
    </lineage>
</organism>
<feature type="domain" description="DUF8108" evidence="4">
    <location>
        <begin position="240"/>
        <end position="313"/>
    </location>
</feature>
<dbReference type="GeneID" id="10797773"/>
<sequence length="369" mass="39878">MSPGNSSASSRPPCPDCGATVPPDANFCLHCGVELGTVEPAYCSSCGEAFERDDEFCSNCGTPRKGVESDATRPSRQSRPRSDSSRQRQARRAFERRIQRHLDAGWELQHDYGDRVVLVDRDIGSIPVHVVLLLTTGGVGNLLYGWYHYSERAEQRHLSVDDRYTPPANGPGRGRDSSTAASERISTGSAYVMTATFLFVGAVLSLVALLNGAIVSGLIGLAFAAVGLYVAPAFRRRFKRRHGITDFGRKRTVDHRVVGPDEASEADGERCVVCNEPFDGGLVRRRRDETVVAGLPVRTHAMEHNYYCSECARTDLFGPGSDSRSTPASDVTSDLEGDDSGGATIDEDADANTETATDAAADTIADDRE</sequence>
<feature type="domain" description="DZANK-type" evidence="3">
    <location>
        <begin position="14"/>
        <end position="61"/>
    </location>
</feature>
<dbReference type="eggNOG" id="arCOG01917">
    <property type="taxonomic scope" value="Archaea"/>
</dbReference>
<feature type="region of interest" description="Disordered" evidence="1">
    <location>
        <begin position="63"/>
        <end position="93"/>
    </location>
</feature>
<reference evidence="7 8" key="1">
    <citation type="journal article" date="2012" name="Stand. Genomic Sci.">
        <title>Complete genome sequence of Halopiger xanaduensis type strain (SH-6(T)).</title>
        <authorList>
            <person name="Anderson I."/>
            <person name="Tindall B.J."/>
            <person name="Rohde M."/>
            <person name="Lucas S."/>
            <person name="Han J."/>
            <person name="Lapidus A."/>
            <person name="Cheng J.F."/>
            <person name="Goodwin L."/>
            <person name="Pitluck S."/>
            <person name="Peters L."/>
            <person name="Pati A."/>
            <person name="Mikhailova N."/>
            <person name="Pagani I."/>
            <person name="Teshima H."/>
            <person name="Han C."/>
            <person name="Tapia R."/>
            <person name="Land M."/>
            <person name="Woyke T."/>
            <person name="Klenk H.P."/>
            <person name="Kyrpides N."/>
            <person name="Ivanova N."/>
        </authorList>
    </citation>
    <scope>NUCLEOTIDE SEQUENCE [LARGE SCALE GENOMIC DNA]</scope>
    <source>
        <strain evidence="8">DSM 18323 / JCM 14033 / SH-6</strain>
    </source>
</reference>
<feature type="compositionally biased region" description="Polar residues" evidence="1">
    <location>
        <begin position="322"/>
        <end position="332"/>
    </location>
</feature>
<feature type="transmembrane region" description="Helical" evidence="2">
    <location>
        <begin position="126"/>
        <end position="147"/>
    </location>
</feature>
<evidence type="ECO:0000313" key="7">
    <source>
        <dbReference type="EMBL" id="AEH37436.1"/>
    </source>
</evidence>
<dbReference type="RefSeq" id="WP_013880326.1">
    <property type="nucleotide sequence ID" value="NC_015666.1"/>
</dbReference>
<dbReference type="OrthoDB" id="53394at2157"/>
<feature type="domain" description="DUF8108" evidence="6">
    <location>
        <begin position="175"/>
        <end position="234"/>
    </location>
</feature>
<keyword evidence="2" id="KW-1133">Transmembrane helix</keyword>
<feature type="region of interest" description="Disordered" evidence="1">
    <location>
        <begin position="318"/>
        <end position="369"/>
    </location>
</feature>
<feature type="transmembrane region" description="Helical" evidence="2">
    <location>
        <begin position="214"/>
        <end position="234"/>
    </location>
</feature>
<evidence type="ECO:0000259" key="5">
    <source>
        <dbReference type="Pfam" id="PF26438"/>
    </source>
</evidence>
<gene>
    <name evidence="7" type="ordered locus">Halxa_2820</name>
</gene>
<dbReference type="eggNOG" id="arCOG09569">
    <property type="taxonomic scope" value="Archaea"/>
</dbReference>
<evidence type="ECO:0000313" key="8">
    <source>
        <dbReference type="Proteomes" id="UP000006794"/>
    </source>
</evidence>
<dbReference type="Proteomes" id="UP000006794">
    <property type="component" value="Chromosome"/>
</dbReference>
<feature type="domain" description="DUF8108" evidence="5">
    <location>
        <begin position="91"/>
        <end position="158"/>
    </location>
</feature>
<dbReference type="InterPro" id="IPR058963">
    <property type="entry name" value="DUF8108_M"/>
</dbReference>
<protein>
    <submittedName>
        <fullName evidence="7">Uncharacterized protein</fullName>
    </submittedName>
</protein>
<dbReference type="EMBL" id="CP002839">
    <property type="protein sequence ID" value="AEH37436.1"/>
    <property type="molecule type" value="Genomic_DNA"/>
</dbReference>
<dbReference type="KEGG" id="hxa:Halxa_2820"/>
<keyword evidence="2" id="KW-0472">Membrane</keyword>
<feature type="region of interest" description="Disordered" evidence="1">
    <location>
        <begin position="158"/>
        <end position="181"/>
    </location>
</feature>
<dbReference type="HOGENOM" id="CLU_048846_0_0_2"/>
<dbReference type="InterPro" id="IPR058421">
    <property type="entry name" value="DUF8108_C"/>
</dbReference>
<proteinExistence type="predicted"/>
<dbReference type="Pfam" id="PF26413">
    <property type="entry name" value="DUF8108"/>
    <property type="match status" value="1"/>
</dbReference>
<accession>F8D3R0</accession>
<dbReference type="Pfam" id="PF26440">
    <property type="entry name" value="DUF8108_M"/>
    <property type="match status" value="1"/>
</dbReference>
<evidence type="ECO:0000256" key="2">
    <source>
        <dbReference type="SAM" id="Phobius"/>
    </source>
</evidence>
<feature type="compositionally biased region" description="Acidic residues" evidence="1">
    <location>
        <begin position="333"/>
        <end position="351"/>
    </location>
</feature>
<keyword evidence="2" id="KW-0812">Transmembrane</keyword>
<dbReference type="AlphaFoldDB" id="F8D3R0"/>
<keyword evidence="8" id="KW-1185">Reference proteome</keyword>
<dbReference type="Pfam" id="PF26438">
    <property type="entry name" value="DUF8108_N"/>
    <property type="match status" value="1"/>
</dbReference>
<feature type="compositionally biased region" description="Basic and acidic residues" evidence="1">
    <location>
        <begin position="80"/>
        <end position="93"/>
    </location>
</feature>
<feature type="transmembrane region" description="Helical" evidence="2">
    <location>
        <begin position="190"/>
        <end position="208"/>
    </location>
</feature>
<evidence type="ECO:0000259" key="6">
    <source>
        <dbReference type="Pfam" id="PF26440"/>
    </source>
</evidence>
<dbReference type="STRING" id="797210.Halxa_2820"/>
<evidence type="ECO:0000259" key="4">
    <source>
        <dbReference type="Pfam" id="PF26413"/>
    </source>
</evidence>
<feature type="compositionally biased region" description="Low complexity" evidence="1">
    <location>
        <begin position="352"/>
        <end position="363"/>
    </location>
</feature>
<dbReference type="InterPro" id="IPR058962">
    <property type="entry name" value="DUF8108_N"/>
</dbReference>
<evidence type="ECO:0000256" key="1">
    <source>
        <dbReference type="SAM" id="MobiDB-lite"/>
    </source>
</evidence>